<proteinExistence type="predicted"/>
<protein>
    <recommendedName>
        <fullName evidence="2">SWIM-type domain-containing protein</fullName>
    </recommendedName>
</protein>
<keyword evidence="4" id="KW-1185">Reference proteome</keyword>
<keyword evidence="1" id="KW-0863">Zinc-finger</keyword>
<organism evidence="3 4">
    <name type="scientific">Clavelina lepadiformis</name>
    <name type="common">Light-bulb sea squirt</name>
    <name type="synonym">Ascidia lepadiformis</name>
    <dbReference type="NCBI Taxonomy" id="159417"/>
    <lineage>
        <taxon>Eukaryota</taxon>
        <taxon>Metazoa</taxon>
        <taxon>Chordata</taxon>
        <taxon>Tunicata</taxon>
        <taxon>Ascidiacea</taxon>
        <taxon>Aplousobranchia</taxon>
        <taxon>Clavelinidae</taxon>
        <taxon>Clavelina</taxon>
    </lineage>
</organism>
<accession>A0ABP0GQ39</accession>
<evidence type="ECO:0000313" key="4">
    <source>
        <dbReference type="Proteomes" id="UP001642483"/>
    </source>
</evidence>
<reference evidence="3 4" key="1">
    <citation type="submission" date="2024-02" db="EMBL/GenBank/DDBJ databases">
        <authorList>
            <person name="Daric V."/>
            <person name="Darras S."/>
        </authorList>
    </citation>
    <scope>NUCLEOTIDE SEQUENCE [LARGE SCALE GENOMIC DNA]</scope>
</reference>
<dbReference type="PANTHER" id="PTHR28498">
    <property type="entry name" value="ZINC FINGER SWIM DOMAIN-CONTAINING PROTEIN 7"/>
    <property type="match status" value="1"/>
</dbReference>
<dbReference type="EMBL" id="CAWYQH010000141">
    <property type="protein sequence ID" value="CAK8693876.1"/>
    <property type="molecule type" value="Genomic_DNA"/>
</dbReference>
<evidence type="ECO:0000313" key="3">
    <source>
        <dbReference type="EMBL" id="CAK8693876.1"/>
    </source>
</evidence>
<comment type="caution">
    <text evidence="3">The sequence shown here is derived from an EMBL/GenBank/DDBJ whole genome shotgun (WGS) entry which is preliminary data.</text>
</comment>
<dbReference type="PROSITE" id="PS50966">
    <property type="entry name" value="ZF_SWIM"/>
    <property type="match status" value="1"/>
</dbReference>
<dbReference type="InterPro" id="IPR007527">
    <property type="entry name" value="Znf_SWIM"/>
</dbReference>
<feature type="domain" description="SWIM-type" evidence="2">
    <location>
        <begin position="66"/>
        <end position="114"/>
    </location>
</feature>
<dbReference type="PANTHER" id="PTHR28498:SF1">
    <property type="entry name" value="ZINC FINGER SWIM DOMAIN-CONTAINING PROTEIN 7"/>
    <property type="match status" value="1"/>
</dbReference>
<evidence type="ECO:0000256" key="1">
    <source>
        <dbReference type="PROSITE-ProRule" id="PRU00325"/>
    </source>
</evidence>
<name>A0ABP0GQ39_CLALP</name>
<evidence type="ECO:0000259" key="2">
    <source>
        <dbReference type="PROSITE" id="PS50966"/>
    </source>
</evidence>
<gene>
    <name evidence="3" type="ORF">CVLEPA_LOCUS27165</name>
</gene>
<dbReference type="Proteomes" id="UP001642483">
    <property type="component" value="Unassembled WGS sequence"/>
</dbReference>
<keyword evidence="1" id="KW-0479">Metal-binding</keyword>
<sequence length="137" mass="15360">MKTVIELVTDKLFQEVKEEYEKHGELSDNILSSLNFVFGQPLLSALDLVDRDCVSHVTTPCQKEVYQVSSDSGRTYTCPATLQYCPCLSYAFGVVKRGELLVCKHILAIQLSRATGSCKEVQADDEKVSVILFEQDY</sequence>
<keyword evidence="1" id="KW-0862">Zinc</keyword>